<dbReference type="Gene3D" id="2.30.110.10">
    <property type="entry name" value="Electron Transport, Fmn-binding Protein, Chain A"/>
    <property type="match status" value="1"/>
</dbReference>
<evidence type="ECO:0000256" key="1">
    <source>
        <dbReference type="ARBA" id="ARBA00001917"/>
    </source>
</evidence>
<evidence type="ECO:0000313" key="8">
    <source>
        <dbReference type="Proteomes" id="UP000095412"/>
    </source>
</evidence>
<dbReference type="Pfam" id="PF01613">
    <property type="entry name" value="Flavin_Reduct"/>
    <property type="match status" value="1"/>
</dbReference>
<organism evidence="7 9">
    <name type="scientific">Staphylococcus caeli</name>
    <dbReference type="NCBI Taxonomy" id="2201815"/>
    <lineage>
        <taxon>Bacteria</taxon>
        <taxon>Bacillati</taxon>
        <taxon>Bacillota</taxon>
        <taxon>Bacilli</taxon>
        <taxon>Bacillales</taxon>
        <taxon>Staphylococcaceae</taxon>
        <taxon>Staphylococcus</taxon>
    </lineage>
</organism>
<reference evidence="7 9" key="2">
    <citation type="submission" date="2016-09" db="EMBL/GenBank/DDBJ databases">
        <authorList>
            <consortium name="Pathogen Informatics"/>
        </authorList>
    </citation>
    <scope>NUCLEOTIDE SEQUENCE [LARGE SCALE GENOMIC DNA]</scope>
    <source>
        <strain evidence="7 9">82B</strain>
    </source>
</reference>
<proteinExistence type="inferred from homology"/>
<keyword evidence="3" id="KW-0288">FMN</keyword>
<dbReference type="SUPFAM" id="SSF50475">
    <property type="entry name" value="FMN-binding split barrel"/>
    <property type="match status" value="1"/>
</dbReference>
<comment type="similarity">
    <text evidence="4">Belongs to the flavoredoxin family.</text>
</comment>
<dbReference type="Proteomes" id="UP000095768">
    <property type="component" value="Unassembled WGS sequence"/>
</dbReference>
<accession>A0A1D4KXW9</accession>
<dbReference type="InterPro" id="IPR002563">
    <property type="entry name" value="Flavin_Rdtase-like_dom"/>
</dbReference>
<dbReference type="SMART" id="SM00903">
    <property type="entry name" value="Flavin_Reduct"/>
    <property type="match status" value="1"/>
</dbReference>
<dbReference type="EMBL" id="FMPI01000005">
    <property type="protein sequence ID" value="SCS69975.1"/>
    <property type="molecule type" value="Genomic_DNA"/>
</dbReference>
<dbReference type="EC" id="1.14.13.-" evidence="7"/>
<feature type="domain" description="Flavin reductase like" evidence="5">
    <location>
        <begin position="18"/>
        <end position="167"/>
    </location>
</feature>
<evidence type="ECO:0000256" key="4">
    <source>
        <dbReference type="ARBA" id="ARBA00038054"/>
    </source>
</evidence>
<dbReference type="GO" id="GO:0010181">
    <property type="term" value="F:FMN binding"/>
    <property type="evidence" value="ECO:0007669"/>
    <property type="project" value="InterPro"/>
</dbReference>
<gene>
    <name evidence="7" type="primary">flr</name>
    <name evidence="7" type="ORF">SAMEA2297795_01150</name>
    <name evidence="6" type="ORF">SAMEA2297796_00953</name>
</gene>
<protein>
    <submittedName>
        <fullName evidence="7">Nitrilotriacetate monooxygenase component B</fullName>
        <ecNumber evidence="7">1.14.13.-</ecNumber>
    </submittedName>
</protein>
<dbReference type="EMBL" id="FMPG01000003">
    <property type="protein sequence ID" value="SCS78614.1"/>
    <property type="molecule type" value="Genomic_DNA"/>
</dbReference>
<reference evidence="6 8" key="1">
    <citation type="submission" date="2016-09" db="EMBL/GenBank/DDBJ databases">
        <authorList>
            <consortium name="Pathogen Informatics"/>
            <person name="Sun Q."/>
            <person name="Inoue M."/>
        </authorList>
    </citation>
    <scope>NUCLEOTIDE SEQUENCE [LARGE SCALE GENOMIC DNA]</scope>
    <source>
        <strain evidence="6 8">82C</strain>
    </source>
</reference>
<name>A0A1D4KXW9_9STAP</name>
<dbReference type="PANTHER" id="PTHR33798">
    <property type="entry name" value="FLAVOPROTEIN OXYGENASE"/>
    <property type="match status" value="1"/>
</dbReference>
<evidence type="ECO:0000313" key="7">
    <source>
        <dbReference type="EMBL" id="SCS78614.1"/>
    </source>
</evidence>
<evidence type="ECO:0000313" key="6">
    <source>
        <dbReference type="EMBL" id="SCS69975.1"/>
    </source>
</evidence>
<evidence type="ECO:0000256" key="2">
    <source>
        <dbReference type="ARBA" id="ARBA00022630"/>
    </source>
</evidence>
<dbReference type="GO" id="GO:0016646">
    <property type="term" value="F:oxidoreductase activity, acting on the CH-NH group of donors, NAD or NADP as acceptor"/>
    <property type="evidence" value="ECO:0007669"/>
    <property type="project" value="UniProtKB-ARBA"/>
</dbReference>
<keyword evidence="2" id="KW-0285">Flavoprotein</keyword>
<dbReference type="AlphaFoldDB" id="A0A1D4KXW9"/>
<dbReference type="Proteomes" id="UP000095412">
    <property type="component" value="Unassembled WGS sequence"/>
</dbReference>
<evidence type="ECO:0000256" key="3">
    <source>
        <dbReference type="ARBA" id="ARBA00022643"/>
    </source>
</evidence>
<dbReference type="GO" id="GO:0004497">
    <property type="term" value="F:monooxygenase activity"/>
    <property type="evidence" value="ECO:0007669"/>
    <property type="project" value="UniProtKB-KW"/>
</dbReference>
<evidence type="ECO:0000259" key="5">
    <source>
        <dbReference type="SMART" id="SM00903"/>
    </source>
</evidence>
<evidence type="ECO:0000313" key="9">
    <source>
        <dbReference type="Proteomes" id="UP000095768"/>
    </source>
</evidence>
<keyword evidence="7" id="KW-0560">Oxidoreductase</keyword>
<sequence>MFKANTLSKQQNYKLLSGGIIPRPIAFVTSQDASGNFNAAPFSFFNVVCSAPPMIMISVGRSNGQRKDTSLNIEETQCFVVHITDEATVEQINETAAPIHRTQNELDRTNLTYVDSECIPVPGVAEAKMRMECRLERIISLGDADEGSDLIIGQVEMFHIDDAIYIEDSKIDPQALKPVGRLAGHDYMSLGKTFTIQRPTE</sequence>
<comment type="cofactor">
    <cofactor evidence="1">
        <name>FMN</name>
        <dbReference type="ChEBI" id="CHEBI:58210"/>
    </cofactor>
</comment>
<dbReference type="PANTHER" id="PTHR33798:SF5">
    <property type="entry name" value="FLAVIN REDUCTASE LIKE DOMAIN-CONTAINING PROTEIN"/>
    <property type="match status" value="1"/>
</dbReference>
<keyword evidence="7" id="KW-0503">Monooxygenase</keyword>
<keyword evidence="8" id="KW-1185">Reference proteome</keyword>
<dbReference type="InterPro" id="IPR012349">
    <property type="entry name" value="Split_barrel_FMN-bd"/>
</dbReference>